<dbReference type="HOGENOM" id="CLU_1927214_0_0_1"/>
<dbReference type="InParanoid" id="J4VSE4"/>
<evidence type="ECO:0000313" key="2">
    <source>
        <dbReference type="Proteomes" id="UP000002762"/>
    </source>
</evidence>
<accession>J4VSE4</accession>
<keyword evidence="2" id="KW-1185">Reference proteome</keyword>
<organism evidence="1 2">
    <name type="scientific">Beauveria bassiana (strain ARSEF 2860)</name>
    <name type="common">White muscardine disease fungus</name>
    <name type="synonym">Tritirachium shiotae</name>
    <dbReference type="NCBI Taxonomy" id="655819"/>
    <lineage>
        <taxon>Eukaryota</taxon>
        <taxon>Fungi</taxon>
        <taxon>Dikarya</taxon>
        <taxon>Ascomycota</taxon>
        <taxon>Pezizomycotina</taxon>
        <taxon>Sordariomycetes</taxon>
        <taxon>Hypocreomycetidae</taxon>
        <taxon>Hypocreales</taxon>
        <taxon>Cordycipitaceae</taxon>
        <taxon>Beauveria</taxon>
    </lineage>
</organism>
<dbReference type="RefSeq" id="XP_008602863.1">
    <property type="nucleotide sequence ID" value="XM_008604641.1"/>
</dbReference>
<name>J4VSE4_BEAB2</name>
<dbReference type="GeneID" id="19892556"/>
<proteinExistence type="predicted"/>
<protein>
    <submittedName>
        <fullName evidence="1">Restless-like transposase</fullName>
    </submittedName>
</protein>
<dbReference type="Proteomes" id="UP000002762">
    <property type="component" value="Unassembled WGS sequence"/>
</dbReference>
<sequence>MPSTTFRSLTASKIRQDDDERHCRRKGMKAFASITNLMGLKRSEPNDQALANNLIRRFDQAEFQKLAVNWIVVSQQSFRQVEHPRFRQVFEYLDSTVHTTPTAGATCAAYSSSRSSDGGTKSIAKALVDSN</sequence>
<reference evidence="1 2" key="1">
    <citation type="journal article" date="2012" name="Sci. Rep.">
        <title>Genomic perspectives on the evolution of fungal entomopathogenicity in Beauveria bassiana.</title>
        <authorList>
            <person name="Xiao G."/>
            <person name="Ying S.H."/>
            <person name="Zheng P."/>
            <person name="Wang Z.L."/>
            <person name="Zhang S."/>
            <person name="Xie X.Q."/>
            <person name="Shang Y."/>
            <person name="St Leger R.J."/>
            <person name="Zhao G.P."/>
            <person name="Wang C."/>
            <person name="Feng M.G."/>
        </authorList>
    </citation>
    <scope>NUCLEOTIDE SEQUENCE [LARGE SCALE GENOMIC DNA]</scope>
    <source>
        <strain evidence="1 2">ARSEF 2860</strain>
    </source>
</reference>
<dbReference type="AlphaFoldDB" id="J4VSE4"/>
<gene>
    <name evidence="1" type="ORF">BBA_09544</name>
</gene>
<evidence type="ECO:0000313" key="1">
    <source>
        <dbReference type="EMBL" id="EJP61520.1"/>
    </source>
</evidence>
<dbReference type="EMBL" id="JH725206">
    <property type="protein sequence ID" value="EJP61520.1"/>
    <property type="molecule type" value="Genomic_DNA"/>
</dbReference>